<evidence type="ECO:0000313" key="3">
    <source>
        <dbReference type="Proteomes" id="UP001175000"/>
    </source>
</evidence>
<reference evidence="2" key="1">
    <citation type="submission" date="2023-06" db="EMBL/GenBank/DDBJ databases">
        <title>Genome-scale phylogeny and comparative genomics of the fungal order Sordariales.</title>
        <authorList>
            <consortium name="Lawrence Berkeley National Laboratory"/>
            <person name="Hensen N."/>
            <person name="Bonometti L."/>
            <person name="Westerberg I."/>
            <person name="Brannstrom I.O."/>
            <person name="Guillou S."/>
            <person name="Cros-Aarteil S."/>
            <person name="Calhoun S."/>
            <person name="Haridas S."/>
            <person name="Kuo A."/>
            <person name="Mondo S."/>
            <person name="Pangilinan J."/>
            <person name="Riley R."/>
            <person name="Labutti K."/>
            <person name="Andreopoulos B."/>
            <person name="Lipzen A."/>
            <person name="Chen C."/>
            <person name="Yanf M."/>
            <person name="Daum C."/>
            <person name="Ng V."/>
            <person name="Clum A."/>
            <person name="Steindorff A."/>
            <person name="Ohm R."/>
            <person name="Martin F."/>
            <person name="Silar P."/>
            <person name="Natvig D."/>
            <person name="Lalanne C."/>
            <person name="Gautier V."/>
            <person name="Ament-Velasquez S.L."/>
            <person name="Kruys A."/>
            <person name="Hutchinson M.I."/>
            <person name="Powell A.J."/>
            <person name="Barry K."/>
            <person name="Miller A.N."/>
            <person name="Grigoriev I.V."/>
            <person name="Debuchy R."/>
            <person name="Gladieux P."/>
            <person name="Thoren M.H."/>
            <person name="Johannesson H."/>
        </authorList>
    </citation>
    <scope>NUCLEOTIDE SEQUENCE</scope>
    <source>
        <strain evidence="2">CBS 606.72</strain>
    </source>
</reference>
<name>A0AA40BWX9_9PEZI</name>
<evidence type="ECO:0000313" key="2">
    <source>
        <dbReference type="EMBL" id="KAK0616716.1"/>
    </source>
</evidence>
<proteinExistence type="predicted"/>
<evidence type="ECO:0000256" key="1">
    <source>
        <dbReference type="SAM" id="Phobius"/>
    </source>
</evidence>
<dbReference type="EMBL" id="JAULSU010000005">
    <property type="protein sequence ID" value="KAK0616716.1"/>
    <property type="molecule type" value="Genomic_DNA"/>
</dbReference>
<keyword evidence="1" id="KW-0472">Membrane</keyword>
<keyword evidence="1" id="KW-1133">Transmembrane helix</keyword>
<protein>
    <submittedName>
        <fullName evidence="2">Uncharacterized protein</fullName>
    </submittedName>
</protein>
<comment type="caution">
    <text evidence="2">The sequence shown here is derived from an EMBL/GenBank/DDBJ whole genome shotgun (WGS) entry which is preliminary data.</text>
</comment>
<sequence length="76" mass="8583">MIWWHELPEYYPGQAWAFLGLVVVGLSFWTAVEALFDRGGLNESWQVGGGIWYAVALLRIEHPDAGAVPCWKPPKQ</sequence>
<dbReference type="AlphaFoldDB" id="A0AA40BWX9"/>
<dbReference type="Proteomes" id="UP001175000">
    <property type="component" value="Unassembled WGS sequence"/>
</dbReference>
<feature type="transmembrane region" description="Helical" evidence="1">
    <location>
        <begin position="15"/>
        <end position="36"/>
    </location>
</feature>
<keyword evidence="3" id="KW-1185">Reference proteome</keyword>
<gene>
    <name evidence="2" type="ORF">B0T14DRAFT_523680</name>
</gene>
<keyword evidence="1" id="KW-0812">Transmembrane</keyword>
<accession>A0AA40BWX9</accession>
<organism evidence="2 3">
    <name type="scientific">Immersiella caudata</name>
    <dbReference type="NCBI Taxonomy" id="314043"/>
    <lineage>
        <taxon>Eukaryota</taxon>
        <taxon>Fungi</taxon>
        <taxon>Dikarya</taxon>
        <taxon>Ascomycota</taxon>
        <taxon>Pezizomycotina</taxon>
        <taxon>Sordariomycetes</taxon>
        <taxon>Sordariomycetidae</taxon>
        <taxon>Sordariales</taxon>
        <taxon>Lasiosphaeriaceae</taxon>
        <taxon>Immersiella</taxon>
    </lineage>
</organism>